<dbReference type="AlphaFoldDB" id="A0A7Y0L1E8"/>
<dbReference type="SUPFAM" id="SSF52540">
    <property type="entry name" value="P-loop containing nucleoside triphosphate hydrolases"/>
    <property type="match status" value="1"/>
</dbReference>
<dbReference type="RefSeq" id="WP_169096962.1">
    <property type="nucleotide sequence ID" value="NZ_JABBVZ010000009.1"/>
</dbReference>
<gene>
    <name evidence="2" type="ORF">HIJ39_04015</name>
</gene>
<keyword evidence="2" id="KW-0547">Nucleotide-binding</keyword>
<evidence type="ECO:0000313" key="2">
    <source>
        <dbReference type="EMBL" id="NMP21524.1"/>
    </source>
</evidence>
<comment type="caution">
    <text evidence="2">The sequence shown here is derived from an EMBL/GenBank/DDBJ whole genome shotgun (WGS) entry which is preliminary data.</text>
</comment>
<dbReference type="Proteomes" id="UP000533476">
    <property type="component" value="Unassembled WGS sequence"/>
</dbReference>
<organism evidence="2 3">
    <name type="scientific">Sulfobacillus harzensis</name>
    <dbReference type="NCBI Taxonomy" id="2729629"/>
    <lineage>
        <taxon>Bacteria</taxon>
        <taxon>Bacillati</taxon>
        <taxon>Bacillota</taxon>
        <taxon>Clostridia</taxon>
        <taxon>Eubacteriales</taxon>
        <taxon>Clostridiales Family XVII. Incertae Sedis</taxon>
        <taxon>Sulfobacillus</taxon>
    </lineage>
</organism>
<dbReference type="InterPro" id="IPR049945">
    <property type="entry name" value="AAA_22"/>
</dbReference>
<dbReference type="InterPro" id="IPR027417">
    <property type="entry name" value="P-loop_NTPase"/>
</dbReference>
<evidence type="ECO:0000313" key="3">
    <source>
        <dbReference type="Proteomes" id="UP000533476"/>
    </source>
</evidence>
<dbReference type="EMBL" id="JABBVZ010000009">
    <property type="protein sequence ID" value="NMP21524.1"/>
    <property type="molecule type" value="Genomic_DNA"/>
</dbReference>
<sequence length="323" mass="36914">MSSSAVPELPPTVPAGQHPIETMRYVLPTPAIAELHAVVERWTDNRVPGGVIVGRPRLGKTRALKYVTGWLAQDLGAVPILQWRCREYKTPSEAVFFEDLLRASGHALVHSGKPAAKRDRLTQWLWEQAHRSGQNRLLLFADDAQRLDPRQFNWLMDVYNDLDAMGVSLITILVGQDQLVSQRSAFIEAQQYQIVGRFMVQVHHFYGVRSQEDIQVCLNGYDTATEYPAGTGWSFSRYYFPARFDTGWRLQEETNKIWDGFAHIRQEHAIPHGRDIPMQYFTRTVEYLLRRGAAIQGPDPMPESLVLQAIYNSGYVDAEMLWD</sequence>
<evidence type="ECO:0000259" key="1">
    <source>
        <dbReference type="Pfam" id="PF13401"/>
    </source>
</evidence>
<reference evidence="2 3" key="1">
    <citation type="submission" date="2020-04" db="EMBL/GenBank/DDBJ databases">
        <authorList>
            <person name="Zhang R."/>
            <person name="Schippers A."/>
        </authorList>
    </citation>
    <scope>NUCLEOTIDE SEQUENCE [LARGE SCALE GENOMIC DNA]</scope>
    <source>
        <strain evidence="2 3">DSM 109850</strain>
    </source>
</reference>
<feature type="domain" description="ORC1/DEAH AAA+ ATPase" evidence="1">
    <location>
        <begin position="50"/>
        <end position="179"/>
    </location>
</feature>
<keyword evidence="2" id="KW-0067">ATP-binding</keyword>
<proteinExistence type="predicted"/>
<dbReference type="GO" id="GO:0016887">
    <property type="term" value="F:ATP hydrolysis activity"/>
    <property type="evidence" value="ECO:0007669"/>
    <property type="project" value="InterPro"/>
</dbReference>
<dbReference type="Pfam" id="PF13401">
    <property type="entry name" value="AAA_22"/>
    <property type="match status" value="1"/>
</dbReference>
<dbReference type="GO" id="GO:0005524">
    <property type="term" value="F:ATP binding"/>
    <property type="evidence" value="ECO:0007669"/>
    <property type="project" value="UniProtKB-KW"/>
</dbReference>
<protein>
    <submittedName>
        <fullName evidence="2">ATP-binding protein</fullName>
    </submittedName>
</protein>
<accession>A0A7Y0L1E8</accession>
<dbReference type="Gene3D" id="3.40.50.300">
    <property type="entry name" value="P-loop containing nucleotide triphosphate hydrolases"/>
    <property type="match status" value="1"/>
</dbReference>
<name>A0A7Y0L1E8_9FIRM</name>
<keyword evidence="3" id="KW-1185">Reference proteome</keyword>